<proteinExistence type="predicted"/>
<protein>
    <submittedName>
        <fullName evidence="2">Uncharacterized protein</fullName>
    </submittedName>
</protein>
<comment type="caution">
    <text evidence="2">The sequence shown here is derived from an EMBL/GenBank/DDBJ whole genome shotgun (WGS) entry which is preliminary data.</text>
</comment>
<dbReference type="EMBL" id="AZEI01000014">
    <property type="protein sequence ID" value="KRL17983.1"/>
    <property type="molecule type" value="Genomic_DNA"/>
</dbReference>
<reference evidence="2 3" key="1">
    <citation type="journal article" date="2015" name="Genome Announc.">
        <title>Expanding the biotechnology potential of lactobacilli through comparative genomics of 213 strains and associated genera.</title>
        <authorList>
            <person name="Sun Z."/>
            <person name="Harris H.M."/>
            <person name="McCann A."/>
            <person name="Guo C."/>
            <person name="Argimon S."/>
            <person name="Zhang W."/>
            <person name="Yang X."/>
            <person name="Jeffery I.B."/>
            <person name="Cooney J.C."/>
            <person name="Kagawa T.F."/>
            <person name="Liu W."/>
            <person name="Song Y."/>
            <person name="Salvetti E."/>
            <person name="Wrobel A."/>
            <person name="Rasinkangas P."/>
            <person name="Parkhill J."/>
            <person name="Rea M.C."/>
            <person name="O'Sullivan O."/>
            <person name="Ritari J."/>
            <person name="Douillard F.P."/>
            <person name="Paul Ross R."/>
            <person name="Yang R."/>
            <person name="Briner A.E."/>
            <person name="Felis G.E."/>
            <person name="de Vos W.M."/>
            <person name="Barrangou R."/>
            <person name="Klaenhammer T.R."/>
            <person name="Caufield P.W."/>
            <person name="Cui Y."/>
            <person name="Zhang H."/>
            <person name="O'Toole P.W."/>
        </authorList>
    </citation>
    <scope>NUCLEOTIDE SEQUENCE [LARGE SCALE GENOMIC DNA]</scope>
    <source>
        <strain evidence="2 3">DSM 19907</strain>
    </source>
</reference>
<keyword evidence="1" id="KW-0812">Transmembrane</keyword>
<sequence length="70" mass="7488">MFSINMGVNGIWRPNSFLKTLLASVIVSAMVAGAGIICYSMFYQAHYLAGSLIAVGIVLVVGGYVWAMKD</sequence>
<keyword evidence="1" id="KW-1133">Transmembrane helix</keyword>
<accession>A0ABR5PFJ2</accession>
<evidence type="ECO:0000313" key="2">
    <source>
        <dbReference type="EMBL" id="KRL17983.1"/>
    </source>
</evidence>
<organism evidence="2 3">
    <name type="scientific">Lentilactobacillus rapi DSM 19907 = JCM 15042</name>
    <dbReference type="NCBI Taxonomy" id="1423795"/>
    <lineage>
        <taxon>Bacteria</taxon>
        <taxon>Bacillati</taxon>
        <taxon>Bacillota</taxon>
        <taxon>Bacilli</taxon>
        <taxon>Lactobacillales</taxon>
        <taxon>Lactobacillaceae</taxon>
        <taxon>Lentilactobacillus</taxon>
    </lineage>
</organism>
<keyword evidence="1" id="KW-0472">Membrane</keyword>
<feature type="transmembrane region" description="Helical" evidence="1">
    <location>
        <begin position="21"/>
        <end position="42"/>
    </location>
</feature>
<feature type="transmembrane region" description="Helical" evidence="1">
    <location>
        <begin position="48"/>
        <end position="67"/>
    </location>
</feature>
<evidence type="ECO:0000313" key="3">
    <source>
        <dbReference type="Proteomes" id="UP000051977"/>
    </source>
</evidence>
<dbReference type="Proteomes" id="UP000051977">
    <property type="component" value="Unassembled WGS sequence"/>
</dbReference>
<name>A0ABR5PFJ2_9LACO</name>
<evidence type="ECO:0000256" key="1">
    <source>
        <dbReference type="SAM" id="Phobius"/>
    </source>
</evidence>
<keyword evidence="3" id="KW-1185">Reference proteome</keyword>
<gene>
    <name evidence="2" type="ORF">FD12_GL001073</name>
</gene>